<dbReference type="RefSeq" id="XP_066922943.1">
    <property type="nucleotide sequence ID" value="XM_067066842.1"/>
</dbReference>
<organism evidence="5 6">
    <name type="scientific">Clytia hemisphaerica</name>
    <dbReference type="NCBI Taxonomy" id="252671"/>
    <lineage>
        <taxon>Eukaryota</taxon>
        <taxon>Metazoa</taxon>
        <taxon>Cnidaria</taxon>
        <taxon>Hydrozoa</taxon>
        <taxon>Hydroidolina</taxon>
        <taxon>Leptothecata</taxon>
        <taxon>Obeliida</taxon>
        <taxon>Clytiidae</taxon>
        <taxon>Clytia</taxon>
    </lineage>
</organism>
<sequence>MEKLTWFLVVGFGCLSVFNFVQYQEINSRFVELQQNSQGEKIRTRRDVTNDENNNWSPFFDQQKLINFIQKQSNQTIYKEVNRILKHFTSNFPVEKFCKDLSKCEREKCKDERETVVSEDKTGNGKSRCLQGPPGPPGPPGPAGPGLEEPKLVSSTLSNGQVNITKIKMFECKFYGNPIPDIEWKVPAKSFQVDSTVDKKKFEITSHLTIHNVSWGEQGRVECSAKSLLGEAYESGNLTVLTKPQILSKETLVFAPEGITFDFPKCDVRANPPAKITWKRIFWPLPAGRFTVQGDNLKISNIQFKDEGFYVCEAENFLGKTKANIQLKIKAMEIEKSSPAFIKLKRGQVVEIHCSAYGNSQSMSGKITRVGSSALIQEETTRTPNLISVKASFREEGTYRCTIKNNKSGKQVEAFSRVEECHSGWTKYSGNCYVYIDQKKTWNNAESYCISKGGHLASIMDKGENDFVYGLTPGKKNDYWIGLTDMRSEGSFSRWSDSSIVTYKNFANGQPNNGGHNRWYSQDCVSFLYSDAYKWNDWECSKEFAFVCKATM</sequence>
<dbReference type="Gene3D" id="2.60.40.10">
    <property type="entry name" value="Immunoglobulins"/>
    <property type="match status" value="3"/>
</dbReference>
<proteinExistence type="predicted"/>
<evidence type="ECO:0000313" key="6">
    <source>
        <dbReference type="Proteomes" id="UP000594262"/>
    </source>
</evidence>
<reference evidence="5" key="1">
    <citation type="submission" date="2021-01" db="UniProtKB">
        <authorList>
            <consortium name="EnsemblMetazoa"/>
        </authorList>
    </citation>
    <scope>IDENTIFICATION</scope>
</reference>
<dbReference type="InterPro" id="IPR013783">
    <property type="entry name" value="Ig-like_fold"/>
</dbReference>
<dbReference type="InterPro" id="IPR007110">
    <property type="entry name" value="Ig-like_dom"/>
</dbReference>
<dbReference type="InterPro" id="IPR016187">
    <property type="entry name" value="CTDL_fold"/>
</dbReference>
<evidence type="ECO:0000259" key="3">
    <source>
        <dbReference type="PROSITE" id="PS50041"/>
    </source>
</evidence>
<dbReference type="GeneID" id="136810273"/>
<feature type="domain" description="Ig-like" evidence="4">
    <location>
        <begin position="244"/>
        <end position="330"/>
    </location>
</feature>
<dbReference type="SMART" id="SM00034">
    <property type="entry name" value="CLECT"/>
    <property type="match status" value="1"/>
</dbReference>
<dbReference type="AlphaFoldDB" id="A0A7M5UTU6"/>
<dbReference type="PROSITE" id="PS50835">
    <property type="entry name" value="IG_LIKE"/>
    <property type="match status" value="2"/>
</dbReference>
<dbReference type="CDD" id="cd00096">
    <property type="entry name" value="Ig"/>
    <property type="match status" value="1"/>
</dbReference>
<dbReference type="InterPro" id="IPR013098">
    <property type="entry name" value="Ig_I-set"/>
</dbReference>
<dbReference type="EnsemblMetazoa" id="CLYHEMT004399.1">
    <property type="protein sequence ID" value="CLYHEMP004399.1"/>
    <property type="gene ID" value="CLYHEMG004399"/>
</dbReference>
<dbReference type="SMART" id="SM00409">
    <property type="entry name" value="IG"/>
    <property type="match status" value="3"/>
</dbReference>
<dbReference type="SUPFAM" id="SSF56436">
    <property type="entry name" value="C-type lectin-like"/>
    <property type="match status" value="1"/>
</dbReference>
<dbReference type="SMART" id="SM00408">
    <property type="entry name" value="IGc2"/>
    <property type="match status" value="2"/>
</dbReference>
<dbReference type="Pfam" id="PF00059">
    <property type="entry name" value="Lectin_C"/>
    <property type="match status" value="1"/>
</dbReference>
<dbReference type="InterPro" id="IPR050111">
    <property type="entry name" value="C-type_lectin/snaclec_domain"/>
</dbReference>
<feature type="region of interest" description="Disordered" evidence="2">
    <location>
        <begin position="112"/>
        <end position="154"/>
    </location>
</feature>
<dbReference type="PROSITE" id="PS00615">
    <property type="entry name" value="C_TYPE_LECTIN_1"/>
    <property type="match status" value="1"/>
</dbReference>
<dbReference type="InterPro" id="IPR016186">
    <property type="entry name" value="C-type_lectin-like/link_sf"/>
</dbReference>
<dbReference type="PROSITE" id="PS50041">
    <property type="entry name" value="C_TYPE_LECTIN_2"/>
    <property type="match status" value="1"/>
</dbReference>
<feature type="domain" description="Ig-like" evidence="4">
    <location>
        <begin position="150"/>
        <end position="239"/>
    </location>
</feature>
<evidence type="ECO:0000256" key="2">
    <source>
        <dbReference type="SAM" id="MobiDB-lite"/>
    </source>
</evidence>
<dbReference type="SUPFAM" id="SSF48726">
    <property type="entry name" value="Immunoglobulin"/>
    <property type="match status" value="2"/>
</dbReference>
<feature type="compositionally biased region" description="Basic and acidic residues" evidence="2">
    <location>
        <begin position="112"/>
        <end position="123"/>
    </location>
</feature>
<evidence type="ECO:0000313" key="5">
    <source>
        <dbReference type="EnsemblMetazoa" id="CLYHEMP004399.1"/>
    </source>
</evidence>
<dbReference type="InterPro" id="IPR018378">
    <property type="entry name" value="C-type_lectin_CS"/>
</dbReference>
<dbReference type="Gene3D" id="3.10.100.10">
    <property type="entry name" value="Mannose-Binding Protein A, subunit A"/>
    <property type="match status" value="1"/>
</dbReference>
<evidence type="ECO:0000259" key="4">
    <source>
        <dbReference type="PROSITE" id="PS50835"/>
    </source>
</evidence>
<feature type="compositionally biased region" description="Pro residues" evidence="2">
    <location>
        <begin position="133"/>
        <end position="143"/>
    </location>
</feature>
<dbReference type="OrthoDB" id="5965411at2759"/>
<dbReference type="PANTHER" id="PTHR22803">
    <property type="entry name" value="MANNOSE, PHOSPHOLIPASE, LECTIN RECEPTOR RELATED"/>
    <property type="match status" value="1"/>
</dbReference>
<accession>A0A7M5UTU6</accession>
<protein>
    <submittedName>
        <fullName evidence="5">Uncharacterized protein</fullName>
    </submittedName>
</protein>
<dbReference type="InterPro" id="IPR003599">
    <property type="entry name" value="Ig_sub"/>
</dbReference>
<dbReference type="Proteomes" id="UP000594262">
    <property type="component" value="Unplaced"/>
</dbReference>
<dbReference type="InterPro" id="IPR003598">
    <property type="entry name" value="Ig_sub2"/>
</dbReference>
<feature type="domain" description="C-type lectin" evidence="3">
    <location>
        <begin position="428"/>
        <end position="549"/>
    </location>
</feature>
<name>A0A7M5UTU6_9CNID</name>
<dbReference type="Pfam" id="PF07679">
    <property type="entry name" value="I-set"/>
    <property type="match status" value="2"/>
</dbReference>
<keyword evidence="6" id="KW-1185">Reference proteome</keyword>
<dbReference type="InterPro" id="IPR001304">
    <property type="entry name" value="C-type_lectin-like"/>
</dbReference>
<evidence type="ECO:0000256" key="1">
    <source>
        <dbReference type="ARBA" id="ARBA00023157"/>
    </source>
</evidence>
<dbReference type="InterPro" id="IPR036179">
    <property type="entry name" value="Ig-like_dom_sf"/>
</dbReference>
<keyword evidence="1" id="KW-1015">Disulfide bond</keyword>